<dbReference type="NCBIfam" id="TIGR04518">
    <property type="entry name" value="ECF_S_folT_fam"/>
    <property type="match status" value="1"/>
</dbReference>
<dbReference type="Gene3D" id="1.10.1760.20">
    <property type="match status" value="1"/>
</dbReference>
<keyword evidence="1" id="KW-0812">Transmembrane</keyword>
<evidence type="ECO:0000313" key="3">
    <source>
        <dbReference type="Proteomes" id="UP000018461"/>
    </source>
</evidence>
<dbReference type="Proteomes" id="UP000018461">
    <property type="component" value="Unassembled WGS sequence"/>
</dbReference>
<keyword evidence="3" id="KW-1185">Reference proteome</keyword>
<accession>G9WMD6</accession>
<feature type="transmembrane region" description="Helical" evidence="1">
    <location>
        <begin position="143"/>
        <end position="161"/>
    </location>
</feature>
<dbReference type="AlphaFoldDB" id="G9WMD6"/>
<evidence type="ECO:0000313" key="2">
    <source>
        <dbReference type="EMBL" id="EHL11689.1"/>
    </source>
</evidence>
<dbReference type="InterPro" id="IPR030949">
    <property type="entry name" value="ECF_S_folate_fam"/>
</dbReference>
<dbReference type="InterPro" id="IPR024529">
    <property type="entry name" value="ECF_trnsprt_substrate-spec"/>
</dbReference>
<comment type="caution">
    <text evidence="2">The sequence shown here is derived from an EMBL/GenBank/DDBJ whole genome shotgun (WGS) entry which is preliminary data.</text>
</comment>
<dbReference type="EMBL" id="AFZC02000003">
    <property type="protein sequence ID" value="EHL11689.1"/>
    <property type="molecule type" value="Genomic_DNA"/>
</dbReference>
<feature type="transmembrane region" description="Helical" evidence="1">
    <location>
        <begin position="77"/>
        <end position="95"/>
    </location>
</feature>
<feature type="transmembrane region" description="Helical" evidence="1">
    <location>
        <begin position="45"/>
        <end position="71"/>
    </location>
</feature>
<name>G9WMD6_9FIRM</name>
<reference evidence="2" key="1">
    <citation type="submission" date="2011-08" db="EMBL/GenBank/DDBJ databases">
        <authorList>
            <consortium name="The Broad Institute Genome Sequencing Platform"/>
            <person name="Earl A."/>
            <person name="Ward D."/>
            <person name="Feldgarden M."/>
            <person name="Gevers D."/>
            <person name="Sizova M."/>
            <person name="Hazen A."/>
            <person name="Epstein S."/>
            <person name="Young S.K."/>
            <person name="Zeng Q."/>
            <person name="Gargeya S."/>
            <person name="Fitzgerald M."/>
            <person name="Haas B."/>
            <person name="Abouelleil A."/>
            <person name="Alvarado L."/>
            <person name="Arachchi H.M."/>
            <person name="Berlin A."/>
            <person name="Brown A."/>
            <person name="Chapman S.B."/>
            <person name="Chen Z."/>
            <person name="Dunbar C."/>
            <person name="Freedman E."/>
            <person name="Gearin G."/>
            <person name="Gellesch M."/>
            <person name="Goldberg J."/>
            <person name="Griggs A."/>
            <person name="Gujja S."/>
            <person name="Heiman D."/>
            <person name="Howarth C."/>
            <person name="Larson L."/>
            <person name="Lui A."/>
            <person name="MacDonald P.J.P."/>
            <person name="Montmayeur A."/>
            <person name="Murphy C."/>
            <person name="Neiman D."/>
            <person name="Pearson M."/>
            <person name="Priest M."/>
            <person name="Roberts A."/>
            <person name="Saif S."/>
            <person name="Shea T."/>
            <person name="Shenoy N."/>
            <person name="Sisk P."/>
            <person name="Stolte C."/>
            <person name="Sykes S."/>
            <person name="Wortman J."/>
            <person name="Nusbaum C."/>
            <person name="Birren B."/>
        </authorList>
    </citation>
    <scope>NUCLEOTIDE SEQUENCE</scope>
    <source>
        <strain evidence="2">ACB1</strain>
    </source>
</reference>
<keyword evidence="1" id="KW-0472">Membrane</keyword>
<dbReference type="GO" id="GO:0022857">
    <property type="term" value="F:transmembrane transporter activity"/>
    <property type="evidence" value="ECO:0007669"/>
    <property type="project" value="InterPro"/>
</dbReference>
<feature type="transmembrane region" description="Helical" evidence="1">
    <location>
        <begin position="12"/>
        <end position="33"/>
    </location>
</feature>
<dbReference type="PATRIC" id="fig|796943.3.peg.914"/>
<dbReference type="STRING" id="796943.HMPREF9625_00519"/>
<gene>
    <name evidence="2" type="ORF">HMPREF9625_00519</name>
</gene>
<dbReference type="HOGENOM" id="CLU_098232_4_1_9"/>
<evidence type="ECO:0008006" key="4">
    <source>
        <dbReference type="Google" id="ProtNLM"/>
    </source>
</evidence>
<reference evidence="2" key="2">
    <citation type="submission" date="2013-03" db="EMBL/GenBank/DDBJ databases">
        <title>The Genome Sequence of Oribacterium sp. ACB1.</title>
        <authorList>
            <consortium name="The Broad Institute Genomics Platform"/>
            <consortium name="The Broad Institute Genome Sequencing Center for Infectious Disease"/>
            <person name="Earl A."/>
            <person name="Ward D."/>
            <person name="Feldgarden M."/>
            <person name="Gevers D."/>
            <person name="Sizova M."/>
            <person name="Hazen A."/>
            <person name="Epstein S."/>
            <person name="Walker B."/>
            <person name="Young S."/>
            <person name="Zeng Q."/>
            <person name="Gargeya S."/>
            <person name="Fitzgerald M."/>
            <person name="Haas B."/>
            <person name="Abouelleil A."/>
            <person name="Allen A.W."/>
            <person name="Alvarado L."/>
            <person name="Arachchi H.M."/>
            <person name="Berlin A.M."/>
            <person name="Chapman S.B."/>
            <person name="Gainer-Dewar J."/>
            <person name="Goldberg J."/>
            <person name="Griggs A."/>
            <person name="Gujja S."/>
            <person name="Hansen M."/>
            <person name="Howarth C."/>
            <person name="Imamovic A."/>
            <person name="Ireland A."/>
            <person name="Larimer J."/>
            <person name="McCowan C."/>
            <person name="Murphy C."/>
            <person name="Pearson M."/>
            <person name="Poon T.W."/>
            <person name="Priest M."/>
            <person name="Roberts A."/>
            <person name="Saif S."/>
            <person name="Shea T."/>
            <person name="Sisk P."/>
            <person name="Sykes S."/>
            <person name="Wortman J."/>
            <person name="Nusbaum C."/>
            <person name="Birren B."/>
        </authorList>
    </citation>
    <scope>NUCLEOTIDE SEQUENCE [LARGE SCALE GENOMIC DNA]</scope>
    <source>
        <strain evidence="2">ACB1</strain>
    </source>
</reference>
<dbReference type="Pfam" id="PF12822">
    <property type="entry name" value="ECF_trnsprt"/>
    <property type="match status" value="1"/>
</dbReference>
<protein>
    <recommendedName>
        <fullName evidence="4">Rod shape-determining protein MreD</fullName>
    </recommendedName>
</protein>
<feature type="transmembrane region" description="Helical" evidence="1">
    <location>
        <begin position="102"/>
        <end position="123"/>
    </location>
</feature>
<evidence type="ECO:0000256" key="1">
    <source>
        <dbReference type="SAM" id="Phobius"/>
    </source>
</evidence>
<sequence length="172" mass="19243">MDLQNSTTKKMITLSMLIALQVVLTRIFSINAWNIRIGFGFIPMLFAALYFGTWESVTVAALADIIGSLALSSYPYFPGYTFSIALSAFIFATILKRNKSSLSIFLAVLLTQLVCSLLLNSLWISINSGSPLLPIMLTRLIQVGINGAMQFFTIQFMVYFLEKRFRVTELNS</sequence>
<dbReference type="RefSeq" id="WP_009534381.1">
    <property type="nucleotide sequence ID" value="NZ_KE148312.1"/>
</dbReference>
<keyword evidence="1" id="KW-1133">Transmembrane helix</keyword>
<organism evidence="2 3">
    <name type="scientific">Oribacterium parvum ACB1</name>
    <dbReference type="NCBI Taxonomy" id="796943"/>
    <lineage>
        <taxon>Bacteria</taxon>
        <taxon>Bacillati</taxon>
        <taxon>Bacillota</taxon>
        <taxon>Clostridia</taxon>
        <taxon>Lachnospirales</taxon>
        <taxon>Lachnospiraceae</taxon>
        <taxon>Oribacterium</taxon>
    </lineage>
</organism>
<proteinExistence type="predicted"/>